<proteinExistence type="predicted"/>
<keyword evidence="2" id="KW-1185">Reference proteome</keyword>
<dbReference type="Proteomes" id="UP001477672">
    <property type="component" value="Unassembled WGS sequence"/>
</dbReference>
<dbReference type="RefSeq" id="WP_349216917.1">
    <property type="nucleotide sequence ID" value="NZ_JBBMFA010000110.1"/>
</dbReference>
<dbReference type="EMBL" id="JBBMFA010000110">
    <property type="protein sequence ID" value="MEQ2521467.1"/>
    <property type="molecule type" value="Genomic_DNA"/>
</dbReference>
<gene>
    <name evidence="1" type="ORF">WMO24_13670</name>
</gene>
<name>A0ABV1GHZ5_9FIRM</name>
<organism evidence="1 2">
    <name type="scientific">Ruthenibacterium intestinale</name>
    <dbReference type="NCBI Taxonomy" id="3133163"/>
    <lineage>
        <taxon>Bacteria</taxon>
        <taxon>Bacillati</taxon>
        <taxon>Bacillota</taxon>
        <taxon>Clostridia</taxon>
        <taxon>Eubacteriales</taxon>
        <taxon>Oscillospiraceae</taxon>
        <taxon>Ruthenibacterium</taxon>
    </lineage>
</organism>
<evidence type="ECO:0000313" key="2">
    <source>
        <dbReference type="Proteomes" id="UP001477672"/>
    </source>
</evidence>
<protein>
    <submittedName>
        <fullName evidence="1">Uncharacterized protein</fullName>
    </submittedName>
</protein>
<accession>A0ABV1GHZ5</accession>
<comment type="caution">
    <text evidence="1">The sequence shown here is derived from an EMBL/GenBank/DDBJ whole genome shotgun (WGS) entry which is preliminary data.</text>
</comment>
<reference evidence="1 2" key="1">
    <citation type="submission" date="2024-03" db="EMBL/GenBank/DDBJ databases">
        <title>Human intestinal bacterial collection.</title>
        <authorList>
            <person name="Pauvert C."/>
            <person name="Hitch T.C.A."/>
            <person name="Clavel T."/>
        </authorList>
    </citation>
    <scope>NUCLEOTIDE SEQUENCE [LARGE SCALE GENOMIC DNA]</scope>
    <source>
        <strain evidence="1 2">CLA-JM-H11</strain>
    </source>
</reference>
<sequence>MLRIRRTGAALLCAGALLVTVFAATSWPCRFARFEKMARACAVSGQTVTMGALFAGFHWEEVYIDRGVFSAGEGLKQTYGLTFSVPRSTREDRARLLFFADGALVEVGTYPKYYLTIQEDRLLPSTAVTFSFGPGEKILVLEPAQ</sequence>
<evidence type="ECO:0000313" key="1">
    <source>
        <dbReference type="EMBL" id="MEQ2521467.1"/>
    </source>
</evidence>